<dbReference type="Proteomes" id="UP001341281">
    <property type="component" value="Chromosome 02"/>
</dbReference>
<protein>
    <submittedName>
        <fullName evidence="2">Uncharacterized protein</fullName>
    </submittedName>
</protein>
<feature type="chain" id="PRO_5042982620" evidence="1">
    <location>
        <begin position="21"/>
        <end position="69"/>
    </location>
</feature>
<accession>A0AAQ3SPY3</accession>
<dbReference type="AlphaFoldDB" id="A0AAQ3SPY3"/>
<feature type="signal peptide" evidence="1">
    <location>
        <begin position="1"/>
        <end position="20"/>
    </location>
</feature>
<keyword evidence="3" id="KW-1185">Reference proteome</keyword>
<evidence type="ECO:0000313" key="3">
    <source>
        <dbReference type="Proteomes" id="UP001341281"/>
    </source>
</evidence>
<evidence type="ECO:0000256" key="1">
    <source>
        <dbReference type="SAM" id="SignalP"/>
    </source>
</evidence>
<proteinExistence type="predicted"/>
<name>A0AAQ3SPY3_PASNO</name>
<reference evidence="2 3" key="1">
    <citation type="submission" date="2024-02" db="EMBL/GenBank/DDBJ databases">
        <title>High-quality chromosome-scale genome assembly of Pensacola bahiagrass (Paspalum notatum Flugge var. saurae).</title>
        <authorList>
            <person name="Vega J.M."/>
            <person name="Podio M."/>
            <person name="Orjuela J."/>
            <person name="Siena L.A."/>
            <person name="Pessino S.C."/>
            <person name="Combes M.C."/>
            <person name="Mariac C."/>
            <person name="Albertini E."/>
            <person name="Pupilli F."/>
            <person name="Ortiz J.P.A."/>
            <person name="Leblanc O."/>
        </authorList>
    </citation>
    <scope>NUCLEOTIDE SEQUENCE [LARGE SCALE GENOMIC DNA]</scope>
    <source>
        <strain evidence="2">R1</strain>
        <tissue evidence="2">Leaf</tissue>
    </source>
</reference>
<dbReference type="EMBL" id="CP144746">
    <property type="protein sequence ID" value="WVZ58508.1"/>
    <property type="molecule type" value="Genomic_DNA"/>
</dbReference>
<keyword evidence="1" id="KW-0732">Signal</keyword>
<gene>
    <name evidence="2" type="ORF">U9M48_008779</name>
</gene>
<sequence>MITMRLIMVCLHEMLGLVKLFLDVEEEVVPQLELLVDGLHSRKAWLIRQESRWVGPKITKDVVDCNADW</sequence>
<organism evidence="2 3">
    <name type="scientific">Paspalum notatum var. saurae</name>
    <dbReference type="NCBI Taxonomy" id="547442"/>
    <lineage>
        <taxon>Eukaryota</taxon>
        <taxon>Viridiplantae</taxon>
        <taxon>Streptophyta</taxon>
        <taxon>Embryophyta</taxon>
        <taxon>Tracheophyta</taxon>
        <taxon>Spermatophyta</taxon>
        <taxon>Magnoliopsida</taxon>
        <taxon>Liliopsida</taxon>
        <taxon>Poales</taxon>
        <taxon>Poaceae</taxon>
        <taxon>PACMAD clade</taxon>
        <taxon>Panicoideae</taxon>
        <taxon>Andropogonodae</taxon>
        <taxon>Paspaleae</taxon>
        <taxon>Paspalinae</taxon>
        <taxon>Paspalum</taxon>
    </lineage>
</organism>
<evidence type="ECO:0000313" key="2">
    <source>
        <dbReference type="EMBL" id="WVZ58508.1"/>
    </source>
</evidence>